<keyword evidence="1 5" id="KW-0489">Methyltransferase</keyword>
<keyword evidence="2 5" id="KW-0808">Transferase</keyword>
<dbReference type="KEGG" id="npy:NPRO_07390"/>
<dbReference type="AlphaFoldDB" id="A0A809SDL8"/>
<reference evidence="5" key="1">
    <citation type="journal article" name="DNA Res.">
        <title>The physiological potential of anammox bacteria as revealed by their core genome structure.</title>
        <authorList>
            <person name="Okubo T."/>
            <person name="Toyoda A."/>
            <person name="Fukuhara K."/>
            <person name="Uchiyama I."/>
            <person name="Harigaya Y."/>
            <person name="Kuroiwa M."/>
            <person name="Suzuki T."/>
            <person name="Murakami Y."/>
            <person name="Suwa Y."/>
            <person name="Takami H."/>
        </authorList>
    </citation>
    <scope>NUCLEOTIDE SEQUENCE</scope>
    <source>
        <strain evidence="5">317325-2</strain>
    </source>
</reference>
<dbReference type="SUPFAM" id="SSF53335">
    <property type="entry name" value="S-adenosyl-L-methionine-dependent methyltransferases"/>
    <property type="match status" value="1"/>
</dbReference>
<accession>A0A809SDL8</accession>
<sequence>MSRDAEGLISEAGSFHRVAPFYDDLMKGVPYRMWVSYYRLLLATQGVAPTQVLDCCCGTGIVAEMLAELGWQVTGFDISLPMIEQARQKAESQSLGIRYERQDAAELDLDEQFDAAYSFYDSFNYVTDPQRLAAAFRRIALHLRPGASFIFDMNTAFAFEQRLFNQQQLGKQRNLRYRWRGDWNADTRLITVRMKFWVGYEEFEEVHVQRAYETDEIVNMLDRAGFEDVRTFHSYTLDRPREDSDRIHFVATLAGRE</sequence>
<gene>
    <name evidence="5" type="ORF">NPRO_07390</name>
</gene>
<dbReference type="GO" id="GO:0008168">
    <property type="term" value="F:methyltransferase activity"/>
    <property type="evidence" value="ECO:0007669"/>
    <property type="project" value="UniProtKB-KW"/>
</dbReference>
<organism evidence="5 6">
    <name type="scientific">Candidatus Nitrosymbiomonas proteolyticus</name>
    <dbReference type="NCBI Taxonomy" id="2608984"/>
    <lineage>
        <taxon>Bacteria</taxon>
        <taxon>Bacillati</taxon>
        <taxon>Armatimonadota</taxon>
        <taxon>Armatimonadota incertae sedis</taxon>
        <taxon>Candidatus Nitrosymbiomonas</taxon>
    </lineage>
</organism>
<dbReference type="InterPro" id="IPR029063">
    <property type="entry name" value="SAM-dependent_MTases_sf"/>
</dbReference>
<protein>
    <submittedName>
        <fullName evidence="5">SAM-dependent methyltransferase</fullName>
    </submittedName>
</protein>
<dbReference type="Gene3D" id="3.40.50.150">
    <property type="entry name" value="Vaccinia Virus protein VP39"/>
    <property type="match status" value="1"/>
</dbReference>
<dbReference type="GO" id="GO:0032259">
    <property type="term" value="P:methylation"/>
    <property type="evidence" value="ECO:0007669"/>
    <property type="project" value="UniProtKB-KW"/>
</dbReference>
<dbReference type="PANTHER" id="PTHR43464:SF19">
    <property type="entry name" value="UBIQUINONE BIOSYNTHESIS O-METHYLTRANSFERASE, MITOCHONDRIAL"/>
    <property type="match status" value="1"/>
</dbReference>
<dbReference type="Gene3D" id="2.20.25.110">
    <property type="entry name" value="S-adenosyl-L-methionine-dependent methyltransferases"/>
    <property type="match status" value="1"/>
</dbReference>
<dbReference type="PANTHER" id="PTHR43464">
    <property type="entry name" value="METHYLTRANSFERASE"/>
    <property type="match status" value="1"/>
</dbReference>
<dbReference type="InterPro" id="IPR041698">
    <property type="entry name" value="Methyltransf_25"/>
</dbReference>
<evidence type="ECO:0000313" key="5">
    <source>
        <dbReference type="EMBL" id="BBO23144.1"/>
    </source>
</evidence>
<evidence type="ECO:0000256" key="1">
    <source>
        <dbReference type="ARBA" id="ARBA00022603"/>
    </source>
</evidence>
<dbReference type="EMBL" id="AP021858">
    <property type="protein sequence ID" value="BBO23144.1"/>
    <property type="molecule type" value="Genomic_DNA"/>
</dbReference>
<name>A0A809SDL8_9BACT</name>
<evidence type="ECO:0000256" key="3">
    <source>
        <dbReference type="ARBA" id="ARBA00022691"/>
    </source>
</evidence>
<proteinExistence type="predicted"/>
<feature type="domain" description="Methyltransferase" evidence="4">
    <location>
        <begin position="52"/>
        <end position="146"/>
    </location>
</feature>
<evidence type="ECO:0000256" key="2">
    <source>
        <dbReference type="ARBA" id="ARBA00022679"/>
    </source>
</evidence>
<evidence type="ECO:0000259" key="4">
    <source>
        <dbReference type="Pfam" id="PF13649"/>
    </source>
</evidence>
<dbReference type="CDD" id="cd02440">
    <property type="entry name" value="AdoMet_MTases"/>
    <property type="match status" value="1"/>
</dbReference>
<dbReference type="Pfam" id="PF13649">
    <property type="entry name" value="Methyltransf_25"/>
    <property type="match status" value="1"/>
</dbReference>
<evidence type="ECO:0000313" key="6">
    <source>
        <dbReference type="Proteomes" id="UP000662873"/>
    </source>
</evidence>
<keyword evidence="3" id="KW-0949">S-adenosyl-L-methionine</keyword>
<dbReference type="Proteomes" id="UP000662873">
    <property type="component" value="Chromosome"/>
</dbReference>